<evidence type="ECO:0000313" key="2">
    <source>
        <dbReference type="EMBL" id="SHK85491.1"/>
    </source>
</evidence>
<dbReference type="Proteomes" id="UP000003751">
    <property type="component" value="Unassembled WGS sequence"/>
</dbReference>
<protein>
    <submittedName>
        <fullName evidence="1">Uncharacterized protein</fullName>
    </submittedName>
</protein>
<dbReference type="eggNOG" id="arCOG09089">
    <property type="taxonomic scope" value="Archaea"/>
</dbReference>
<reference evidence="4" key="2">
    <citation type="submission" date="2016-11" db="EMBL/GenBank/DDBJ databases">
        <authorList>
            <person name="Varghese N."/>
            <person name="Submissions S."/>
        </authorList>
    </citation>
    <scope>NUCLEOTIDE SEQUENCE [LARGE SCALE GENOMIC DNA]</scope>
    <source>
        <strain evidence="4">DX253</strain>
    </source>
</reference>
<keyword evidence="4" id="KW-1185">Reference proteome</keyword>
<evidence type="ECO:0000313" key="4">
    <source>
        <dbReference type="Proteomes" id="UP000184203"/>
    </source>
</evidence>
<dbReference type="Proteomes" id="UP000184203">
    <property type="component" value="Unassembled WGS sequence"/>
</dbReference>
<accession>E7QTS4</accession>
<dbReference type="AlphaFoldDB" id="E7QTS4"/>
<reference evidence="2" key="3">
    <citation type="submission" date="2016-11" db="EMBL/GenBank/DDBJ databases">
        <authorList>
            <person name="Jaros S."/>
            <person name="Januszkiewicz K."/>
            <person name="Wedrychowicz H."/>
        </authorList>
    </citation>
    <scope>NUCLEOTIDE SEQUENCE [LARGE SCALE GENOMIC DNA]</scope>
    <source>
        <strain evidence="2">DX253</strain>
    </source>
</reference>
<name>E7QTS4_HALPU</name>
<evidence type="ECO:0000313" key="1">
    <source>
        <dbReference type="EMBL" id="EFW92003.1"/>
    </source>
</evidence>
<sequence length="177" mass="19699">MNRRTLLAGISLPLVGGGVVVAQQLDYRRDKDFSIRTDPPITEHEFELVDVTKGFDDENYDPGKQFGNYATVEFDSTENRVRVLGQVKSGGRSCKETELKSLRYDERSDTLTVAVFDDYISHGVCTLELGIVPYTVSVNFESDLPSRVVVAHVKDAAGIIDGENVVYEKAFSSENRN</sequence>
<evidence type="ECO:0000313" key="3">
    <source>
        <dbReference type="Proteomes" id="UP000003751"/>
    </source>
</evidence>
<organism evidence="1 3">
    <name type="scientific">Haladaptatus paucihalophilus DX253</name>
    <dbReference type="NCBI Taxonomy" id="797209"/>
    <lineage>
        <taxon>Archaea</taxon>
        <taxon>Methanobacteriati</taxon>
        <taxon>Methanobacteriota</taxon>
        <taxon>Stenosarchaea group</taxon>
        <taxon>Halobacteria</taxon>
        <taxon>Halobacteriales</taxon>
        <taxon>Haladaptataceae</taxon>
        <taxon>Haladaptatus</taxon>
    </lineage>
</organism>
<reference evidence="1 3" key="1">
    <citation type="journal article" date="2014" name="ISME J.">
        <title>Trehalose/2-sulfotrehalose biosynthesis and glycine-betaine uptake are widely spread mechanisms for osmoadaptation in the Halobacteriales.</title>
        <authorList>
            <person name="Youssef N.H."/>
            <person name="Savage-Ashlock K.N."/>
            <person name="McCully A.L."/>
            <person name="Luedtke B."/>
            <person name="Shaw E.I."/>
            <person name="Hoff W.D."/>
            <person name="Elshahed M.S."/>
        </authorList>
    </citation>
    <scope>NUCLEOTIDE SEQUENCE [LARGE SCALE GENOMIC DNA]</scope>
    <source>
        <strain evidence="1 3">DX253</strain>
    </source>
</reference>
<dbReference type="STRING" id="797209.GCA_000376445_02593"/>
<dbReference type="EMBL" id="FRAN01000003">
    <property type="protein sequence ID" value="SHK85491.1"/>
    <property type="molecule type" value="Genomic_DNA"/>
</dbReference>
<dbReference type="OrthoDB" id="350304at2157"/>
<gene>
    <name evidence="2" type="ORF">SAMN05444342_2406</name>
    <name evidence="1" type="ORF">ZOD2009_11010</name>
</gene>
<dbReference type="EMBL" id="AEMG01000009">
    <property type="protein sequence ID" value="EFW92003.1"/>
    <property type="molecule type" value="Genomic_DNA"/>
</dbReference>
<dbReference type="RefSeq" id="WP_007979710.1">
    <property type="nucleotide sequence ID" value="NZ_AEMG01000009.1"/>
</dbReference>
<proteinExistence type="predicted"/>
<dbReference type="PATRIC" id="fig|797209.4.peg.2163"/>